<dbReference type="AlphaFoldDB" id="A0A9Q1EFS8"/>
<protein>
    <submittedName>
        <fullName evidence="2">Uncharacterized protein</fullName>
    </submittedName>
</protein>
<reference evidence="2" key="1">
    <citation type="journal article" date="2023" name="Science">
        <title>Genome structures resolve the early diversification of teleost fishes.</title>
        <authorList>
            <person name="Parey E."/>
            <person name="Louis A."/>
            <person name="Montfort J."/>
            <person name="Bouchez O."/>
            <person name="Roques C."/>
            <person name="Iampietro C."/>
            <person name="Lluch J."/>
            <person name="Castinel A."/>
            <person name="Donnadieu C."/>
            <person name="Desvignes T."/>
            <person name="Floi Bucao C."/>
            <person name="Jouanno E."/>
            <person name="Wen M."/>
            <person name="Mejri S."/>
            <person name="Dirks R."/>
            <person name="Jansen H."/>
            <person name="Henkel C."/>
            <person name="Chen W.J."/>
            <person name="Zahm M."/>
            <person name="Cabau C."/>
            <person name="Klopp C."/>
            <person name="Thompson A.W."/>
            <person name="Robinson-Rechavi M."/>
            <person name="Braasch I."/>
            <person name="Lecointre G."/>
            <person name="Bobe J."/>
            <person name="Postlethwait J.H."/>
            <person name="Berthelot C."/>
            <person name="Roest Crollius H."/>
            <person name="Guiguen Y."/>
        </authorList>
    </citation>
    <scope>NUCLEOTIDE SEQUENCE</scope>
    <source>
        <strain evidence="2">WJC10195</strain>
    </source>
</reference>
<dbReference type="EMBL" id="JAINUF010000018">
    <property type="protein sequence ID" value="KAJ8337983.1"/>
    <property type="molecule type" value="Genomic_DNA"/>
</dbReference>
<proteinExistence type="predicted"/>
<keyword evidence="3" id="KW-1185">Reference proteome</keyword>
<sequence length="106" mass="11404">MWGFLLCLLDRRKERTADVFDTGSNPLVEASSLFERGWFVGKALSWLTAHQSPKPQTAGSQAPSRANQQLNLDPRLTSVADPGSQTAPAPSPLSSSPVQPGREGMV</sequence>
<name>A0A9Q1EFS8_SYNKA</name>
<evidence type="ECO:0000256" key="1">
    <source>
        <dbReference type="SAM" id="MobiDB-lite"/>
    </source>
</evidence>
<feature type="compositionally biased region" description="Low complexity" evidence="1">
    <location>
        <begin position="84"/>
        <end position="100"/>
    </location>
</feature>
<feature type="compositionally biased region" description="Polar residues" evidence="1">
    <location>
        <begin position="50"/>
        <end position="71"/>
    </location>
</feature>
<organism evidence="2 3">
    <name type="scientific">Synaphobranchus kaupii</name>
    <name type="common">Kaup's arrowtooth eel</name>
    <dbReference type="NCBI Taxonomy" id="118154"/>
    <lineage>
        <taxon>Eukaryota</taxon>
        <taxon>Metazoa</taxon>
        <taxon>Chordata</taxon>
        <taxon>Craniata</taxon>
        <taxon>Vertebrata</taxon>
        <taxon>Euteleostomi</taxon>
        <taxon>Actinopterygii</taxon>
        <taxon>Neopterygii</taxon>
        <taxon>Teleostei</taxon>
        <taxon>Anguilliformes</taxon>
        <taxon>Synaphobranchidae</taxon>
        <taxon>Synaphobranchus</taxon>
    </lineage>
</organism>
<dbReference type="Proteomes" id="UP001152622">
    <property type="component" value="Chromosome 18"/>
</dbReference>
<comment type="caution">
    <text evidence="2">The sequence shown here is derived from an EMBL/GenBank/DDBJ whole genome shotgun (WGS) entry which is preliminary data.</text>
</comment>
<evidence type="ECO:0000313" key="2">
    <source>
        <dbReference type="EMBL" id="KAJ8337983.1"/>
    </source>
</evidence>
<gene>
    <name evidence="2" type="ORF">SKAU_G00369490</name>
</gene>
<feature type="region of interest" description="Disordered" evidence="1">
    <location>
        <begin position="50"/>
        <end position="106"/>
    </location>
</feature>
<evidence type="ECO:0000313" key="3">
    <source>
        <dbReference type="Proteomes" id="UP001152622"/>
    </source>
</evidence>
<accession>A0A9Q1EFS8</accession>